<reference evidence="1" key="1">
    <citation type="submission" date="2021-05" db="EMBL/GenBank/DDBJ databases">
        <title>A free-living protist that lacks canonical eukaryotic 1 DNA replication and segregation systems.</title>
        <authorList>
            <person name="Salas-Leiva D.E."/>
            <person name="Tromer E.C."/>
            <person name="Curtis B.A."/>
            <person name="Jerlstrom-Hultqvist J."/>
            <person name="Kolisko M."/>
            <person name="Yi Z."/>
            <person name="Salas-Leiva J.S."/>
            <person name="Gallot-Lavallee L."/>
            <person name="Kops G.J.P.L."/>
            <person name="Archibald J.M."/>
            <person name="Simpson A.G.B."/>
            <person name="Roger A.J."/>
        </authorList>
    </citation>
    <scope>NUCLEOTIDE SEQUENCE</scope>
    <source>
        <strain evidence="1">BICM</strain>
    </source>
</reference>
<evidence type="ECO:0000313" key="2">
    <source>
        <dbReference type="Proteomes" id="UP000717585"/>
    </source>
</evidence>
<sequence>MSSASSYEYTKDLFIASFRLCFHRTLTIPGDIPSILKLAFFNHFDEEMPSSVAFEIPNRASVDVVQISFAERQMMEAILSMIPPLKPSAQALLDCARSILTDGPPLSMNIPLAPGQELPVALHTLNQGTLWACLMGAGANPDLEDMVLRRCQSQGPGEIEMHSKIRRIFTPDDKCLWFLCRKFHFSLNVAEKDGESFQCNAYDRCYHHRMYMGRLFMLDTEHHAALTRARMPRALKVFSDDSTQIAKTPKGLWAWGKCHRNDKSRFSAPFRLTFPECPRVSHLEASLPPWEKHRMVVDVSLWAIEAFILTPVGTIESRGPGNVFKEVALPTGFVPDHILHGFKTTILSMGDRQMISGWNGCGRLGLGHKKKLSGFIDLPHPVEQIIFCDYNNFSIFESDNRLLFAGRVPEYLESFVDLYEGEKCVTPTHIELPYLRTKGFFAGEAWVIWVTEGKSYVSCNFGGLDKFYVPFEARYASIDGDLVEKPADGCKFCNSAGQWLEVVRVASFVAEMRECESPRGVEVDTIDNVKT</sequence>
<comment type="caution">
    <text evidence="1">The sequence shown here is derived from an EMBL/GenBank/DDBJ whole genome shotgun (WGS) entry which is preliminary data.</text>
</comment>
<protein>
    <submittedName>
        <fullName evidence="1">Uncharacterized protein</fullName>
    </submittedName>
</protein>
<name>A0A8J6AZ67_9EUKA</name>
<gene>
    <name evidence="1" type="ORF">J8273_6728</name>
</gene>
<keyword evidence="2" id="KW-1185">Reference proteome</keyword>
<accession>A0A8J6AZ67</accession>
<dbReference type="AlphaFoldDB" id="A0A8J6AZ67"/>
<organism evidence="1 2">
    <name type="scientific">Carpediemonas membranifera</name>
    <dbReference type="NCBI Taxonomy" id="201153"/>
    <lineage>
        <taxon>Eukaryota</taxon>
        <taxon>Metamonada</taxon>
        <taxon>Carpediemonas-like organisms</taxon>
        <taxon>Carpediemonas</taxon>
    </lineage>
</organism>
<dbReference type="Proteomes" id="UP000717585">
    <property type="component" value="Unassembled WGS sequence"/>
</dbReference>
<evidence type="ECO:0000313" key="1">
    <source>
        <dbReference type="EMBL" id="KAG9391998.1"/>
    </source>
</evidence>
<dbReference type="EMBL" id="JAHDYR010000041">
    <property type="protein sequence ID" value="KAG9391998.1"/>
    <property type="molecule type" value="Genomic_DNA"/>
</dbReference>
<proteinExistence type="predicted"/>